<dbReference type="Pfam" id="PF02563">
    <property type="entry name" value="Poly_export"/>
    <property type="match status" value="1"/>
</dbReference>
<evidence type="ECO:0000313" key="4">
    <source>
        <dbReference type="EMBL" id="ETO99956.1"/>
    </source>
</evidence>
<dbReference type="Gene3D" id="3.10.560.10">
    <property type="entry name" value="Outer membrane lipoprotein wza domain like"/>
    <property type="match status" value="1"/>
</dbReference>
<feature type="domain" description="Polysaccharide export protein N-terminal" evidence="2">
    <location>
        <begin position="37"/>
        <end position="110"/>
    </location>
</feature>
<proteinExistence type="predicted"/>
<name>W2VNL6_PHYNI</name>
<accession>W2VNL6</accession>
<feature type="domain" description="Soluble ligand binding" evidence="3">
    <location>
        <begin position="117"/>
        <end position="154"/>
    </location>
</feature>
<evidence type="ECO:0000256" key="1">
    <source>
        <dbReference type="ARBA" id="ARBA00022729"/>
    </source>
</evidence>
<reference evidence="4 5" key="1">
    <citation type="submission" date="2013-11" db="EMBL/GenBank/DDBJ databases">
        <title>The Genome Sequence of Phytophthora parasitica CJ01A1.</title>
        <authorList>
            <consortium name="The Broad Institute Genomics Platform"/>
            <person name="Russ C."/>
            <person name="Tyler B."/>
            <person name="Panabieres F."/>
            <person name="Shan W."/>
            <person name="Tripathy S."/>
            <person name="Grunwald N."/>
            <person name="Machado M."/>
            <person name="Johnson C.S."/>
            <person name="Walker B."/>
            <person name="Young S.K."/>
            <person name="Zeng Q."/>
            <person name="Gargeya S."/>
            <person name="Fitzgerald M."/>
            <person name="Haas B."/>
            <person name="Abouelleil A."/>
            <person name="Allen A.W."/>
            <person name="Alvarado L."/>
            <person name="Arachchi H.M."/>
            <person name="Berlin A.M."/>
            <person name="Chapman S.B."/>
            <person name="Gainer-Dewar J."/>
            <person name="Goldberg J."/>
            <person name="Griggs A."/>
            <person name="Gujja S."/>
            <person name="Hansen M."/>
            <person name="Howarth C."/>
            <person name="Imamovic A."/>
            <person name="Ireland A."/>
            <person name="Larimer J."/>
            <person name="McCowan C."/>
            <person name="Murphy C."/>
            <person name="Pearson M."/>
            <person name="Poon T.W."/>
            <person name="Priest M."/>
            <person name="Roberts A."/>
            <person name="Saif S."/>
            <person name="Shea T."/>
            <person name="Sisk P."/>
            <person name="Sykes S."/>
            <person name="Wortman J."/>
            <person name="Nusbaum C."/>
            <person name="Birren B."/>
        </authorList>
    </citation>
    <scope>NUCLEOTIDE SEQUENCE [LARGE SCALE GENOMIC DNA]</scope>
    <source>
        <strain evidence="4 5">CJ01A1</strain>
    </source>
</reference>
<evidence type="ECO:0000313" key="5">
    <source>
        <dbReference type="Proteomes" id="UP000018958"/>
    </source>
</evidence>
<organism evidence="4 5">
    <name type="scientific">Phytophthora nicotianae CJ01A1</name>
    <dbReference type="NCBI Taxonomy" id="1317063"/>
    <lineage>
        <taxon>Eukaryota</taxon>
        <taxon>Sar</taxon>
        <taxon>Stramenopiles</taxon>
        <taxon>Oomycota</taxon>
        <taxon>Peronosporomycetes</taxon>
        <taxon>Peronosporales</taxon>
        <taxon>Peronosporaceae</taxon>
        <taxon>Phytophthora</taxon>
    </lineage>
</organism>
<protein>
    <submittedName>
        <fullName evidence="4">Uncharacterized protein</fullName>
    </submittedName>
</protein>
<dbReference type="PANTHER" id="PTHR33619">
    <property type="entry name" value="POLYSACCHARIDE EXPORT PROTEIN GFCE-RELATED"/>
    <property type="match status" value="1"/>
</dbReference>
<dbReference type="InterPro" id="IPR049712">
    <property type="entry name" value="Poly_export"/>
</dbReference>
<dbReference type="InterPro" id="IPR003715">
    <property type="entry name" value="Poly_export_N"/>
</dbReference>
<gene>
    <name evidence="4" type="ORF">F441_22619</name>
</gene>
<dbReference type="PANTHER" id="PTHR33619:SF3">
    <property type="entry name" value="POLYSACCHARIDE EXPORT PROTEIN GFCE-RELATED"/>
    <property type="match status" value="1"/>
</dbReference>
<dbReference type="GO" id="GO:0015159">
    <property type="term" value="F:polysaccharide transmembrane transporter activity"/>
    <property type="evidence" value="ECO:0007669"/>
    <property type="project" value="InterPro"/>
</dbReference>
<dbReference type="EMBL" id="ANIX01004868">
    <property type="protein sequence ID" value="ETO99956.1"/>
    <property type="molecule type" value="Genomic_DNA"/>
</dbReference>
<feature type="non-terminal residue" evidence="4">
    <location>
        <position position="157"/>
    </location>
</feature>
<dbReference type="AlphaFoldDB" id="W2VNL6"/>
<keyword evidence="1" id="KW-0732">Signal</keyword>
<comment type="caution">
    <text evidence="4">The sequence shown here is derived from an EMBL/GenBank/DDBJ whole genome shotgun (WGS) entry which is preliminary data.</text>
</comment>
<sequence length="157" mass="16510">MLLGGCATPKFVGRPDLKLVSSSELPPPTRKDLLLQQRSYLIGPLDKVTIDVYGVAELSRTVQVAADGTLSLPLLGTISAMGLSSTELAQKIGNGLRGRYVRDPQVTVGVDTVSQTITVDGEVSKPGLYPVTGRLTLVRAIAQAEGAGEFANLTYVA</sequence>
<evidence type="ECO:0000259" key="2">
    <source>
        <dbReference type="Pfam" id="PF02563"/>
    </source>
</evidence>
<dbReference type="Gene3D" id="3.30.1950.10">
    <property type="entry name" value="wza like domain"/>
    <property type="match status" value="1"/>
</dbReference>
<dbReference type="Proteomes" id="UP000018958">
    <property type="component" value="Unassembled WGS sequence"/>
</dbReference>
<dbReference type="InterPro" id="IPR019554">
    <property type="entry name" value="Soluble_ligand-bd"/>
</dbReference>
<evidence type="ECO:0000259" key="3">
    <source>
        <dbReference type="Pfam" id="PF10531"/>
    </source>
</evidence>
<dbReference type="Pfam" id="PF10531">
    <property type="entry name" value="SLBB"/>
    <property type="match status" value="1"/>
</dbReference>